<feature type="chain" id="PRO_5030173375" description="DUF7925 domain-containing protein" evidence="2">
    <location>
        <begin position="32"/>
        <end position="842"/>
    </location>
</feature>
<evidence type="ECO:0000259" key="3">
    <source>
        <dbReference type="Pfam" id="PF25546"/>
    </source>
</evidence>
<dbReference type="InterPro" id="IPR057685">
    <property type="entry name" value="DUF7925"/>
</dbReference>
<dbReference type="RefSeq" id="WP_015215112.1">
    <property type="nucleotide sequence ID" value="NC_019771.1"/>
</dbReference>
<protein>
    <recommendedName>
        <fullName evidence="3">DUF7925 domain-containing protein</fullName>
    </recommendedName>
</protein>
<dbReference type="eggNOG" id="COG4964">
    <property type="taxonomic scope" value="Bacteria"/>
</dbReference>
<sequence>MKYQKSKFYRSLVAIALLANGSFQLLAPAMAEGTTAGETISNTATATYEDPNSPGTTLNTTSNTVTITVAEVAGITVSAAGIVDNNGGTVGVGDLLIYTYTITNVGNDPTTFRIPNLATTTGPGIVSGTLPGATTANNLQYSTDGGTTWIEITNTEEITPSVAPNGTVLVRVPITVQVGAQTGETIAVTLGNTPGNAQNQLRIPNGGDVYTVDNPDAAANEADGPPINGTREASAVQDIQVGVTAKTYALATILKVRSEYDNNATVNNITDDTLTYDLGLRVESNDVTGSGITPAPLAGTTINVDTVNGSYILVSDAIPAGTQLAAAPTPPTGWDAVYTTSDPATFNANTAVWKRFPLQGADTLAGITRVGFINKTNTITSIAPGTTVNGFSIQLAMPTATSPLKVINIAQLFGQTPGNDLPVYDESGDQNPSNFDGSTPPVGTDTNADGLPDDLTSTITDGLVTDTELAATGTDTSNNNTGTGEAGEANVFDVVVVGAASVLNGPQGVPNAIGPTDNNDDFTNKSALVPAGTAPGSTLDPQSVGFTNTLQNSGTDPGDITLEPTAPVNPLDLRDGTLVTLTYDAQSVIYTYDQGAGTFTTTGTPITIPNVAPGATINYGVEVNLPANTPLSTDTIADYAGDTEFGFPVRITATIDVAGTTTTNITIDRVYTGYLKLVKLSRILQGTGPAVGTGQDNFESTPAVNGIDPNSTVTDVPRTPAPGNIIEYLIRYTNISDAQAGTGNVILNADKIVITEDGTTGTNNWALDNDTNGQSDTSNIVGSAQDSGASTINFFSGNPATTGSIDQTGTTVNTDVTKYINQVTGIVAPGVQRTFIFQRKMN</sequence>
<feature type="signal peptide" evidence="2">
    <location>
        <begin position="1"/>
        <end position="31"/>
    </location>
</feature>
<proteinExistence type="predicted"/>
<dbReference type="OrthoDB" id="504271at2"/>
<gene>
    <name evidence="4" type="ordered locus">Anacy_3069</name>
</gene>
<evidence type="ECO:0000313" key="4">
    <source>
        <dbReference type="EMBL" id="AFZ58485.1"/>
    </source>
</evidence>
<dbReference type="KEGG" id="acy:Anacy_3069"/>
<dbReference type="PATRIC" id="fig|272123.3.peg.3350"/>
<keyword evidence="5" id="KW-1185">Reference proteome</keyword>
<keyword evidence="2" id="KW-0732">Signal</keyword>
<evidence type="ECO:0000313" key="5">
    <source>
        <dbReference type="Proteomes" id="UP000010474"/>
    </source>
</evidence>
<accession>K9ZJG7</accession>
<dbReference type="Pfam" id="PF25546">
    <property type="entry name" value="DUF7925"/>
    <property type="match status" value="1"/>
</dbReference>
<organism evidence="4 5">
    <name type="scientific">Anabaena cylindrica (strain ATCC 27899 / PCC 7122)</name>
    <dbReference type="NCBI Taxonomy" id="272123"/>
    <lineage>
        <taxon>Bacteria</taxon>
        <taxon>Bacillati</taxon>
        <taxon>Cyanobacteriota</taxon>
        <taxon>Cyanophyceae</taxon>
        <taxon>Nostocales</taxon>
        <taxon>Nostocaceae</taxon>
        <taxon>Anabaena</taxon>
    </lineage>
</organism>
<dbReference type="AlphaFoldDB" id="K9ZJG7"/>
<evidence type="ECO:0000256" key="2">
    <source>
        <dbReference type="SAM" id="SignalP"/>
    </source>
</evidence>
<feature type="domain" description="DUF7925" evidence="3">
    <location>
        <begin position="250"/>
        <end position="435"/>
    </location>
</feature>
<dbReference type="EMBL" id="CP003659">
    <property type="protein sequence ID" value="AFZ58485.1"/>
    <property type="molecule type" value="Genomic_DNA"/>
</dbReference>
<dbReference type="HOGENOM" id="CLU_335784_0_0_3"/>
<reference evidence="5" key="1">
    <citation type="journal article" date="2013" name="Proc. Natl. Acad. Sci. U.S.A.">
        <title>Improving the coverage of the cyanobacterial phylum using diversity-driven genome sequencing.</title>
        <authorList>
            <person name="Shih P.M."/>
            <person name="Wu D."/>
            <person name="Latifi A."/>
            <person name="Axen S.D."/>
            <person name="Fewer D.P."/>
            <person name="Talla E."/>
            <person name="Calteau A."/>
            <person name="Cai F."/>
            <person name="Tandeau de Marsac N."/>
            <person name="Rippka R."/>
            <person name="Herdman M."/>
            <person name="Sivonen K."/>
            <person name="Coursin T."/>
            <person name="Laurent T."/>
            <person name="Goodwin L."/>
            <person name="Nolan M."/>
            <person name="Davenport K.W."/>
            <person name="Han C.S."/>
            <person name="Rubin E.M."/>
            <person name="Eisen J.A."/>
            <person name="Woyke T."/>
            <person name="Gugger M."/>
            <person name="Kerfeld C.A."/>
        </authorList>
    </citation>
    <scope>NUCLEOTIDE SEQUENCE [LARGE SCALE GENOMIC DNA]</scope>
    <source>
        <strain evidence="5">ATCC 27899 / PCC 7122</strain>
    </source>
</reference>
<dbReference type="STRING" id="272123.Anacy_3069"/>
<name>K9ZJG7_ANACC</name>
<dbReference type="Proteomes" id="UP000010474">
    <property type="component" value="Chromosome"/>
</dbReference>
<feature type="region of interest" description="Disordered" evidence="1">
    <location>
        <begin position="694"/>
        <end position="718"/>
    </location>
</feature>
<feature type="compositionally biased region" description="Polar residues" evidence="1">
    <location>
        <begin position="694"/>
        <end position="714"/>
    </location>
</feature>
<evidence type="ECO:0000256" key="1">
    <source>
        <dbReference type="SAM" id="MobiDB-lite"/>
    </source>
</evidence>
<feature type="region of interest" description="Disordered" evidence="1">
    <location>
        <begin position="418"/>
        <end position="448"/>
    </location>
</feature>